<feature type="signal peptide" evidence="2">
    <location>
        <begin position="1"/>
        <end position="24"/>
    </location>
</feature>
<name>A0ABN4Q2B0_YERET</name>
<accession>A0ABN4Q2B0</accession>
<dbReference type="Proteomes" id="UP000266744">
    <property type="component" value="Chromosome"/>
</dbReference>
<evidence type="ECO:0000313" key="4">
    <source>
        <dbReference type="Proteomes" id="UP000266744"/>
    </source>
</evidence>
<keyword evidence="4" id="KW-1185">Reference proteome</keyword>
<keyword evidence="2" id="KW-0732">Signal</keyword>
<sequence>MDLKIVFLLACATLVAGCSSSSDADSYYQCHDKTSAECRGKYMSSGHVINEKGQTDRRMQQVQQRGQQDNSTDGGARFGW</sequence>
<evidence type="ECO:0000256" key="1">
    <source>
        <dbReference type="SAM" id="MobiDB-lite"/>
    </source>
</evidence>
<feature type="region of interest" description="Disordered" evidence="1">
    <location>
        <begin position="50"/>
        <end position="80"/>
    </location>
</feature>
<protein>
    <recommendedName>
        <fullName evidence="5">Lipoprotein</fullName>
    </recommendedName>
</protein>
<dbReference type="PROSITE" id="PS51257">
    <property type="entry name" value="PROKAR_LIPOPROTEIN"/>
    <property type="match status" value="1"/>
</dbReference>
<feature type="compositionally biased region" description="Basic and acidic residues" evidence="1">
    <location>
        <begin position="50"/>
        <end position="59"/>
    </location>
</feature>
<evidence type="ECO:0000256" key="2">
    <source>
        <dbReference type="SAM" id="SignalP"/>
    </source>
</evidence>
<feature type="chain" id="PRO_5046295745" description="Lipoprotein" evidence="2">
    <location>
        <begin position="25"/>
        <end position="80"/>
    </location>
</feature>
<dbReference type="EMBL" id="CP010029">
    <property type="protein sequence ID" value="ANI31776.1"/>
    <property type="molecule type" value="Genomic_DNA"/>
</dbReference>
<proteinExistence type="predicted"/>
<gene>
    <name evidence="3" type="ORF">PL78_18380</name>
</gene>
<evidence type="ECO:0000313" key="3">
    <source>
        <dbReference type="EMBL" id="ANI31776.1"/>
    </source>
</evidence>
<dbReference type="RefSeq" id="WP_064517882.1">
    <property type="nucleotide sequence ID" value="NZ_CBCSBH010000068.1"/>
</dbReference>
<evidence type="ECO:0008006" key="5">
    <source>
        <dbReference type="Google" id="ProtNLM"/>
    </source>
</evidence>
<reference evidence="4" key="1">
    <citation type="journal article" date="2016" name="Toxins">
        <title>The Draft Genome Sequence of the Yersinia entomophaga Entomopathogenic Type Strain MH96T.</title>
        <authorList>
            <person name="Hurst M.R."/>
            <person name="Beattie A."/>
            <person name="Altermann E."/>
            <person name="Moraga R.M."/>
            <person name="Harper L.A."/>
            <person name="Calder J."/>
            <person name="Laugraud A."/>
        </authorList>
    </citation>
    <scope>NUCLEOTIDE SEQUENCE [LARGE SCALE GENOMIC DNA]</scope>
    <source>
        <strain evidence="4">MH96</strain>
    </source>
</reference>
<organism evidence="3 4">
    <name type="scientific">Yersinia entomophaga</name>
    <dbReference type="NCBI Taxonomy" id="935293"/>
    <lineage>
        <taxon>Bacteria</taxon>
        <taxon>Pseudomonadati</taxon>
        <taxon>Pseudomonadota</taxon>
        <taxon>Gammaproteobacteria</taxon>
        <taxon>Enterobacterales</taxon>
        <taxon>Yersiniaceae</taxon>
        <taxon>Yersinia</taxon>
    </lineage>
</organism>